<dbReference type="AlphaFoldDB" id="A0A5J4PJY3"/>
<dbReference type="EMBL" id="SNRY01007715">
    <property type="protein sequence ID" value="KAA6309896.1"/>
    <property type="molecule type" value="Genomic_DNA"/>
</dbReference>
<name>A0A5J4PJY3_9ZZZZ</name>
<comment type="caution">
    <text evidence="1">The sequence shown here is derived from an EMBL/GenBank/DDBJ whole genome shotgun (WGS) entry which is preliminary data.</text>
</comment>
<evidence type="ECO:0000313" key="1">
    <source>
        <dbReference type="EMBL" id="KAA6309896.1"/>
    </source>
</evidence>
<gene>
    <name evidence="1" type="ORF">EZS27_038702</name>
</gene>
<organism evidence="1">
    <name type="scientific">termite gut metagenome</name>
    <dbReference type="NCBI Taxonomy" id="433724"/>
    <lineage>
        <taxon>unclassified sequences</taxon>
        <taxon>metagenomes</taxon>
        <taxon>organismal metagenomes</taxon>
    </lineage>
</organism>
<accession>A0A5J4PJY3</accession>
<sequence>MDREREGITIVYPLDGALFFDNVWVRTNYLSGNLDGEEV</sequence>
<protein>
    <submittedName>
        <fullName evidence="1">Uncharacterized protein</fullName>
    </submittedName>
</protein>
<proteinExistence type="predicted"/>
<feature type="non-terminal residue" evidence="1">
    <location>
        <position position="39"/>
    </location>
</feature>
<reference evidence="1" key="1">
    <citation type="submission" date="2019-03" db="EMBL/GenBank/DDBJ databases">
        <title>Single cell metagenomics reveals metabolic interactions within the superorganism composed of flagellate Streblomastix strix and complex community of Bacteroidetes bacteria on its surface.</title>
        <authorList>
            <person name="Treitli S.C."/>
            <person name="Kolisko M."/>
            <person name="Husnik F."/>
            <person name="Keeling P."/>
            <person name="Hampl V."/>
        </authorList>
    </citation>
    <scope>NUCLEOTIDE SEQUENCE</scope>
    <source>
        <strain evidence="1">STM</strain>
    </source>
</reference>